<dbReference type="STRING" id="633147.Olsu_1685"/>
<dbReference type="PATRIC" id="fig|633147.7.peg.1389"/>
<dbReference type="GO" id="GO:0071555">
    <property type="term" value="P:cell wall organization"/>
    <property type="evidence" value="ECO:0007669"/>
    <property type="project" value="UniProtKB-KW"/>
</dbReference>
<dbReference type="GO" id="GO:0005737">
    <property type="term" value="C:cytoplasm"/>
    <property type="evidence" value="ECO:0007669"/>
    <property type="project" value="UniProtKB-SubCell"/>
</dbReference>
<dbReference type="GO" id="GO:0005524">
    <property type="term" value="F:ATP binding"/>
    <property type="evidence" value="ECO:0007669"/>
    <property type="project" value="InterPro"/>
</dbReference>
<name>E1QXC2_OLSUV</name>
<gene>
    <name evidence="5" type="ordered locus">Olsu_1685</name>
</gene>
<dbReference type="SUPFAM" id="SSF63418">
    <property type="entry name" value="MurE/MurF N-terminal domain"/>
    <property type="match status" value="1"/>
</dbReference>
<evidence type="ECO:0000259" key="4">
    <source>
        <dbReference type="Pfam" id="PF08245"/>
    </source>
</evidence>
<sequence>MNTTLTSITRLLAREGLLADSANVFDEAGANGSGGAEGGVSADVCGVDCDSRHAAPGHLFVCKGNAFRASYLAQALAAGCVGYLCDEARAGELAAHCPQVPRLVSHDLRRAMALVSAEAWGHPDRNLGVLGITGTKGKSTVAYMLRSILDSDADGTRGAPHTGILGSIETFDGIEREESVNTTPEAPDLWRHLHNAATSGLSHMVMEVSSQALKYDRVVGLGLDVACFLNIGCDHISPVEHPSFEDYFESKLRIFDQACVAVVNLDSDKADVILERAARCGRTVTFSATGQGAGGAPAGAGGADVWAEGISSREGRIQMMVRTPSWSEPVTVSMPGLFNADNALAAIAICEACGIGRERVVAGLARVRVPGRMELLPTADPKVTGIVDYAHNKLSYQRFFSSMAQEFAGRAIIAVLGAPGGKAYERRRELPQEASKWADYLIYTEEDPAGDPVEEICSQLAAATPAGQDFEVIVDRPAAIRRAVELAFGYPQGALVCLLAKGDETLQHVGNSFVPCETDGTLFERAVGERLG</sequence>
<dbReference type="GO" id="GO:0009252">
    <property type="term" value="P:peptidoglycan biosynthetic process"/>
    <property type="evidence" value="ECO:0007669"/>
    <property type="project" value="UniProtKB-UniPathway"/>
</dbReference>
<dbReference type="InterPro" id="IPR035911">
    <property type="entry name" value="MurE/MurF_N"/>
</dbReference>
<proteinExistence type="inferred from homology"/>
<keyword evidence="2" id="KW-0573">Peptidoglycan synthesis</keyword>
<dbReference type="OrthoDB" id="9800958at2"/>
<reference evidence="5 6" key="1">
    <citation type="journal article" date="2010" name="Stand. Genomic Sci.">
        <title>Complete genome sequence of Olsenella uli type strain (VPI D76D-27C).</title>
        <authorList>
            <person name="Goker M."/>
            <person name="Held B."/>
            <person name="Lucas S."/>
            <person name="Nolan M."/>
            <person name="Yasawong M."/>
            <person name="Glavina Del Rio T."/>
            <person name="Tice H."/>
            <person name="Cheng J.F."/>
            <person name="Bruce D."/>
            <person name="Detter J.C."/>
            <person name="Tapia R."/>
            <person name="Han C."/>
            <person name="Goodwin L."/>
            <person name="Pitluck S."/>
            <person name="Liolios K."/>
            <person name="Ivanova N."/>
            <person name="Mavromatis K."/>
            <person name="Mikhailova N."/>
            <person name="Pati A."/>
            <person name="Chen A."/>
            <person name="Palaniappan K."/>
            <person name="Land M."/>
            <person name="Hauser L."/>
            <person name="Chang Y.J."/>
            <person name="Jeffries C.D."/>
            <person name="Rohde M."/>
            <person name="Sikorski J."/>
            <person name="Pukall R."/>
            <person name="Woyke T."/>
            <person name="Bristow J."/>
            <person name="Eisen J.A."/>
            <person name="Markowitz V."/>
            <person name="Hugenholtz P."/>
            <person name="Kyrpides N.C."/>
            <person name="Klenk H.P."/>
            <person name="Lapidus A."/>
        </authorList>
    </citation>
    <scope>NUCLEOTIDE SEQUENCE [LARGE SCALE GENOMIC DNA]</scope>
    <source>
        <strain evidence="6">ATCC 49627 / DSM 7084 / CIP 109912 / JCM 12494 / NCIMB 702895 / VPI D76D-27C</strain>
    </source>
</reference>
<dbReference type="Gene3D" id="3.40.1190.10">
    <property type="entry name" value="Mur-like, catalytic domain"/>
    <property type="match status" value="1"/>
</dbReference>
<feature type="domain" description="Mur ligase C-terminal" evidence="3">
    <location>
        <begin position="371"/>
        <end position="501"/>
    </location>
</feature>
<accession>E1QXC2</accession>
<dbReference type="GO" id="GO:0016881">
    <property type="term" value="F:acid-amino acid ligase activity"/>
    <property type="evidence" value="ECO:0007669"/>
    <property type="project" value="InterPro"/>
</dbReference>
<dbReference type="InterPro" id="IPR005761">
    <property type="entry name" value="UDP-N-AcMur-Glu-dNH2Pim_ligase"/>
</dbReference>
<dbReference type="EMBL" id="CP002106">
    <property type="protein sequence ID" value="ADK68775.1"/>
    <property type="molecule type" value="Genomic_DNA"/>
</dbReference>
<dbReference type="KEGG" id="ols:Olsu_1685"/>
<dbReference type="InterPro" id="IPR036615">
    <property type="entry name" value="Mur_ligase_C_dom_sf"/>
</dbReference>
<feature type="domain" description="Mur ligase central" evidence="4">
    <location>
        <begin position="132"/>
        <end position="349"/>
    </location>
</feature>
<keyword evidence="2" id="KW-0132">Cell division</keyword>
<comment type="similarity">
    <text evidence="1">Belongs to the MurCDEF family. MurE subfamily.</text>
</comment>
<protein>
    <submittedName>
        <fullName evidence="5">UDP-N-acetylmuramyl-tripeptide synthetase</fullName>
    </submittedName>
</protein>
<keyword evidence="2" id="KW-0133">Cell shape</keyword>
<dbReference type="InterPro" id="IPR004101">
    <property type="entry name" value="Mur_ligase_C"/>
</dbReference>
<dbReference type="PANTHER" id="PTHR23135">
    <property type="entry name" value="MUR LIGASE FAMILY MEMBER"/>
    <property type="match status" value="1"/>
</dbReference>
<dbReference type="GO" id="GO:0008360">
    <property type="term" value="P:regulation of cell shape"/>
    <property type="evidence" value="ECO:0007669"/>
    <property type="project" value="UniProtKB-KW"/>
</dbReference>
<evidence type="ECO:0000256" key="1">
    <source>
        <dbReference type="ARBA" id="ARBA00005898"/>
    </source>
</evidence>
<evidence type="ECO:0000313" key="6">
    <source>
        <dbReference type="Proteomes" id="UP000000333"/>
    </source>
</evidence>
<dbReference type="NCBIfam" id="TIGR01085">
    <property type="entry name" value="murE"/>
    <property type="match status" value="1"/>
</dbReference>
<evidence type="ECO:0000256" key="2">
    <source>
        <dbReference type="RuleBase" id="RU004135"/>
    </source>
</evidence>
<organism evidence="5 6">
    <name type="scientific">Olsenella uli (strain ATCC 49627 / DSM 7084 / CCUG 31166 / CIP 109912 / JCM 12494 / LMG 11480 / NCIMB 702895 / VPI D76D-27C)</name>
    <name type="common">Lactobacillus uli</name>
    <dbReference type="NCBI Taxonomy" id="633147"/>
    <lineage>
        <taxon>Bacteria</taxon>
        <taxon>Bacillati</taxon>
        <taxon>Actinomycetota</taxon>
        <taxon>Coriobacteriia</taxon>
        <taxon>Coriobacteriales</taxon>
        <taxon>Atopobiaceae</taxon>
        <taxon>Olsenella</taxon>
    </lineage>
</organism>
<dbReference type="Gene3D" id="3.40.1390.10">
    <property type="entry name" value="MurE/MurF, N-terminal domain"/>
    <property type="match status" value="1"/>
</dbReference>
<dbReference type="PANTHER" id="PTHR23135:SF4">
    <property type="entry name" value="UDP-N-ACETYLMURAMOYL-L-ALANYL-D-GLUTAMATE--2,6-DIAMINOPIMELATE LIGASE MURE HOMOLOG, CHLOROPLASTIC"/>
    <property type="match status" value="1"/>
</dbReference>
<evidence type="ECO:0000313" key="5">
    <source>
        <dbReference type="EMBL" id="ADK68775.1"/>
    </source>
</evidence>
<dbReference type="HOGENOM" id="CLU_022291_4_2_11"/>
<dbReference type="Pfam" id="PF08245">
    <property type="entry name" value="Mur_ligase_M"/>
    <property type="match status" value="1"/>
</dbReference>
<dbReference type="InterPro" id="IPR013221">
    <property type="entry name" value="Mur_ligase_cen"/>
</dbReference>
<dbReference type="RefSeq" id="WP_013252526.1">
    <property type="nucleotide sequence ID" value="NC_014363.1"/>
</dbReference>
<dbReference type="UniPathway" id="UPA00219"/>
<dbReference type="GO" id="GO:0051301">
    <property type="term" value="P:cell division"/>
    <property type="evidence" value="ECO:0007669"/>
    <property type="project" value="UniProtKB-KW"/>
</dbReference>
<keyword evidence="6" id="KW-1185">Reference proteome</keyword>
<keyword evidence="2" id="KW-0961">Cell wall biogenesis/degradation</keyword>
<dbReference type="InterPro" id="IPR036565">
    <property type="entry name" value="Mur-like_cat_sf"/>
</dbReference>
<dbReference type="eggNOG" id="COG0769">
    <property type="taxonomic scope" value="Bacteria"/>
</dbReference>
<dbReference type="Pfam" id="PF02875">
    <property type="entry name" value="Mur_ligase_C"/>
    <property type="match status" value="1"/>
</dbReference>
<dbReference type="Proteomes" id="UP000000333">
    <property type="component" value="Chromosome"/>
</dbReference>
<comment type="subcellular location">
    <subcellularLocation>
        <location evidence="2">Cytoplasm</location>
    </subcellularLocation>
</comment>
<keyword evidence="2" id="KW-0131">Cell cycle</keyword>
<dbReference type="AlphaFoldDB" id="E1QXC2"/>
<dbReference type="GeneID" id="78513065"/>
<evidence type="ECO:0000259" key="3">
    <source>
        <dbReference type="Pfam" id="PF02875"/>
    </source>
</evidence>
<dbReference type="SUPFAM" id="SSF53623">
    <property type="entry name" value="MurD-like peptide ligases, catalytic domain"/>
    <property type="match status" value="1"/>
</dbReference>
<comment type="pathway">
    <text evidence="2">Cell wall biogenesis; peptidoglycan biosynthesis.</text>
</comment>
<dbReference type="Gene3D" id="3.90.190.20">
    <property type="entry name" value="Mur ligase, C-terminal domain"/>
    <property type="match status" value="1"/>
</dbReference>
<dbReference type="SUPFAM" id="SSF53244">
    <property type="entry name" value="MurD-like peptide ligases, peptide-binding domain"/>
    <property type="match status" value="1"/>
</dbReference>